<sequence length="794" mass="90161">MPQLFCSDRWIRKINSHAKGNLDHWDKGETKPTTRMEVVVYLMLLTGCLAASKLHQVIDNGHSFNVTVNDILIFQHTYDNPMLYVGMGRTNFLEFRGNFRIDNDINRRVGLRNYTYQNFNWTDEIDFLMDDHQLRFRITTYTDKSVGIEIINNGIEYDYLWFRVVAEASEQVYGLGEQFSHLNLREFSYTPGKDPELFSVSRSRDRIYPIWTREQGVGRDKHDQVTFFADKMSGAGGDYHTTYFPQATFISSRKYLFHYDWYNYAEFDFSHNQYHEVFIKGEFSNLAIIPRDNMVDLVKSFVADTPLGKMAPLPSWLRDGIILGVQGGTDIMLKRLKTAQDQGVAVNGLWIQDWAGIKNTTFGQRLFWNWKWNPKRYPGLDQKIKDLKAQGVKVLAYINPNLNIEGDLYKTASSQGFVVKNRTGNPYLLDFGEFLCGIVDLTNPAAFNWYKGQIKTNIIDLGLSGWMADFGEYLPVDAVVFDKTLSIEMVHNQWPVLWAKCNRQAVEESGKLGEIVFWMRAGAAHTSNYTTLMWAGDQNVDFSYGDGLPSTIIAATSMGLSGTGLTHFDIGGYTTFGSLGLRRTAELLLRSAEMAVFTPVMRTHEGNQPDFNVQAYSNQYILLQFARLVQIYRMLGNYTTSVIQTCVRDGIPAQRPLVLHYQNDPVAVNAKYQYMYGSDLLIAPVIQANVTSQKVYLPQGEWVFLWNTSTQTAGNKYITVPAPIGQPPVFYQKTSPYSATFNAISKIPLVPPPPTTNQPSTKAPGSSNSGVLTATNSVLLLLTLYTQLMYNFSI</sequence>
<feature type="domain" description="Glycosyl hydrolase family 31 C-terminal" evidence="4">
    <location>
        <begin position="650"/>
        <end position="733"/>
    </location>
</feature>
<dbReference type="InterPro" id="IPR013780">
    <property type="entry name" value="Glyco_hydro_b"/>
</dbReference>
<evidence type="ECO:0008006" key="7">
    <source>
        <dbReference type="Google" id="ProtNLM"/>
    </source>
</evidence>
<evidence type="ECO:0000256" key="2">
    <source>
        <dbReference type="RuleBase" id="RU361185"/>
    </source>
</evidence>
<dbReference type="AlphaFoldDB" id="A0A8B6FN96"/>
<dbReference type="SUPFAM" id="SSF51011">
    <property type="entry name" value="Glycosyl hydrolase domain"/>
    <property type="match status" value="1"/>
</dbReference>
<organism evidence="5 6">
    <name type="scientific">Mytilus galloprovincialis</name>
    <name type="common">Mediterranean mussel</name>
    <dbReference type="NCBI Taxonomy" id="29158"/>
    <lineage>
        <taxon>Eukaryota</taxon>
        <taxon>Metazoa</taxon>
        <taxon>Spiralia</taxon>
        <taxon>Lophotrochozoa</taxon>
        <taxon>Mollusca</taxon>
        <taxon>Bivalvia</taxon>
        <taxon>Autobranchia</taxon>
        <taxon>Pteriomorphia</taxon>
        <taxon>Mytilida</taxon>
        <taxon>Mytiloidea</taxon>
        <taxon>Mytilidae</taxon>
        <taxon>Mytilinae</taxon>
        <taxon>Mytilus</taxon>
    </lineage>
</organism>
<protein>
    <recommendedName>
        <fullName evidence="7">Alpha-glucosidase</fullName>
    </recommendedName>
</protein>
<dbReference type="CDD" id="cd14752">
    <property type="entry name" value="GH31_N"/>
    <property type="match status" value="1"/>
</dbReference>
<evidence type="ECO:0000313" key="5">
    <source>
        <dbReference type="EMBL" id="VDI52708.1"/>
    </source>
</evidence>
<gene>
    <name evidence="5" type="ORF">MGAL_10B035192</name>
</gene>
<dbReference type="EMBL" id="UYJE01007209">
    <property type="protein sequence ID" value="VDI52708.1"/>
    <property type="molecule type" value="Genomic_DNA"/>
</dbReference>
<dbReference type="Pfam" id="PF21365">
    <property type="entry name" value="Glyco_hydro_31_3rd"/>
    <property type="match status" value="1"/>
</dbReference>
<comment type="similarity">
    <text evidence="1 2">Belongs to the glycosyl hydrolase 31 family.</text>
</comment>
<dbReference type="Gene3D" id="2.60.40.1180">
    <property type="entry name" value="Golgi alpha-mannosidase II"/>
    <property type="match status" value="1"/>
</dbReference>
<evidence type="ECO:0000259" key="3">
    <source>
        <dbReference type="Pfam" id="PF01055"/>
    </source>
</evidence>
<evidence type="ECO:0000313" key="6">
    <source>
        <dbReference type="Proteomes" id="UP000596742"/>
    </source>
</evidence>
<keyword evidence="2" id="KW-0326">Glycosidase</keyword>
<dbReference type="GO" id="GO:0005975">
    <property type="term" value="P:carbohydrate metabolic process"/>
    <property type="evidence" value="ECO:0007669"/>
    <property type="project" value="InterPro"/>
</dbReference>
<dbReference type="CDD" id="cd06594">
    <property type="entry name" value="GH31_glucosidase_YihQ"/>
    <property type="match status" value="1"/>
</dbReference>
<dbReference type="SUPFAM" id="SSF51445">
    <property type="entry name" value="(Trans)glycosidases"/>
    <property type="match status" value="1"/>
</dbReference>
<evidence type="ECO:0000259" key="4">
    <source>
        <dbReference type="Pfam" id="PF21365"/>
    </source>
</evidence>
<dbReference type="InterPro" id="IPR052990">
    <property type="entry name" value="Sulfoquinovosidase_GH31"/>
</dbReference>
<reference evidence="5" key="1">
    <citation type="submission" date="2018-11" db="EMBL/GenBank/DDBJ databases">
        <authorList>
            <person name="Alioto T."/>
            <person name="Alioto T."/>
        </authorList>
    </citation>
    <scope>NUCLEOTIDE SEQUENCE</scope>
</reference>
<evidence type="ECO:0000256" key="1">
    <source>
        <dbReference type="ARBA" id="ARBA00007806"/>
    </source>
</evidence>
<dbReference type="InterPro" id="IPR000322">
    <property type="entry name" value="Glyco_hydro_31_TIM"/>
</dbReference>
<name>A0A8B6FN96_MYTGA</name>
<dbReference type="GO" id="GO:0030246">
    <property type="term" value="F:carbohydrate binding"/>
    <property type="evidence" value="ECO:0007669"/>
    <property type="project" value="InterPro"/>
</dbReference>
<proteinExistence type="inferred from homology"/>
<dbReference type="Proteomes" id="UP000596742">
    <property type="component" value="Unassembled WGS sequence"/>
</dbReference>
<dbReference type="InterPro" id="IPR017853">
    <property type="entry name" value="GH"/>
</dbReference>
<dbReference type="Gene3D" id="2.60.40.1760">
    <property type="entry name" value="glycosyl hydrolase (family 31)"/>
    <property type="match status" value="1"/>
</dbReference>
<dbReference type="PANTHER" id="PTHR46959:SF2">
    <property type="entry name" value="SULFOQUINOVOSIDASE"/>
    <property type="match status" value="1"/>
</dbReference>
<dbReference type="GO" id="GO:0090599">
    <property type="term" value="F:alpha-glucosidase activity"/>
    <property type="evidence" value="ECO:0007669"/>
    <property type="project" value="UniProtKB-ARBA"/>
</dbReference>
<feature type="domain" description="Glycoside hydrolase family 31 TIM barrel" evidence="3">
    <location>
        <begin position="340"/>
        <end position="608"/>
    </location>
</feature>
<dbReference type="PANTHER" id="PTHR46959">
    <property type="entry name" value="SULFOQUINOVOSIDASE"/>
    <property type="match status" value="1"/>
</dbReference>
<dbReference type="InterPro" id="IPR011013">
    <property type="entry name" value="Gal_mutarotase_sf_dom"/>
</dbReference>
<keyword evidence="6" id="KW-1185">Reference proteome</keyword>
<dbReference type="OrthoDB" id="1334205at2759"/>
<dbReference type="NCBIfam" id="NF007746">
    <property type="entry name" value="PRK10426.1"/>
    <property type="match status" value="1"/>
</dbReference>
<dbReference type="SUPFAM" id="SSF74650">
    <property type="entry name" value="Galactose mutarotase-like"/>
    <property type="match status" value="1"/>
</dbReference>
<accession>A0A8B6FN96</accession>
<dbReference type="Gene3D" id="3.20.20.80">
    <property type="entry name" value="Glycosidases"/>
    <property type="match status" value="1"/>
</dbReference>
<dbReference type="InterPro" id="IPR044112">
    <property type="entry name" value="YihQ_TIM-like"/>
</dbReference>
<dbReference type="Pfam" id="PF01055">
    <property type="entry name" value="Glyco_hydro_31_2nd"/>
    <property type="match status" value="1"/>
</dbReference>
<keyword evidence="2" id="KW-0378">Hydrolase</keyword>
<dbReference type="InterPro" id="IPR048395">
    <property type="entry name" value="Glyco_hydro_31_C"/>
</dbReference>
<comment type="caution">
    <text evidence="5">The sequence shown here is derived from an EMBL/GenBank/DDBJ whole genome shotgun (WGS) entry which is preliminary data.</text>
</comment>